<sequence length="523" mass="59517">MFKKLTKRPLLLIFFLLLTVIVAAVVLAQFMAKDALSDYLDRKLPKHVQLQYENMEVNLIDGTIALQDIALDFYDHDSMVLNTTVRMDGMALKGLAYWDFLVNKEIYVRRLLLERPRLRHYPYRMQPKKETEPMGVVELLKAIEIGEFSVEEGTLTLLRETSDSVAFAVNDVNFSIDNIRTDPERITKKIPVTYEAYELNADSLYVNLGPFEKLNVTSLTWNQSYAKIAGLRLHSKYSKTELSRQLSVERDHIDLQIPEMKLDSIRFGFEKNTLYIHTGSGIIKKPDLEMYRDKLIADDTKNKKLYSRSLRELPIHIEVPKVEIANGRISYSEQVTTNASPGKLLFENLNATILNISNTYPEGDKTEIKARTKFMGDGDMTLDWSFDVNHDNDAFLAAGTVSNFNTERINPFLESNLRAKASGTIEQMYFTVSGNGVSASGDIKMKYDDFRFQVLKKDGSGVNRFLTAIGNLFVDSGSDTDAEGFRHGNIYAERDPTKSFFNYLWLNVQDGTISVLTGNGEKE</sequence>
<comment type="caution">
    <text evidence="1">The sequence shown here is derived from an EMBL/GenBank/DDBJ whole genome shotgun (WGS) entry which is preliminary data.</text>
</comment>
<organism evidence="1 2">
    <name type="scientific">Pricia mediterranea</name>
    <dbReference type="NCBI Taxonomy" id="3076079"/>
    <lineage>
        <taxon>Bacteria</taxon>
        <taxon>Pseudomonadati</taxon>
        <taxon>Bacteroidota</taxon>
        <taxon>Flavobacteriia</taxon>
        <taxon>Flavobacteriales</taxon>
        <taxon>Flavobacteriaceae</taxon>
        <taxon>Pricia</taxon>
    </lineage>
</organism>
<protein>
    <recommendedName>
        <fullName evidence="3">DUF748 domain-containing protein</fullName>
    </recommendedName>
</protein>
<evidence type="ECO:0000313" key="1">
    <source>
        <dbReference type="EMBL" id="MDT7827798.1"/>
    </source>
</evidence>
<accession>A0ABU3L3G5</accession>
<proteinExistence type="predicted"/>
<keyword evidence="2" id="KW-1185">Reference proteome</keyword>
<gene>
    <name evidence="1" type="ORF">RQM65_03850</name>
</gene>
<evidence type="ECO:0008006" key="3">
    <source>
        <dbReference type="Google" id="ProtNLM"/>
    </source>
</evidence>
<name>A0ABU3L3G5_9FLAO</name>
<reference evidence="1 2" key="1">
    <citation type="submission" date="2023-09" db="EMBL/GenBank/DDBJ databases">
        <title>Novel taxa isolated from Blanes Bay.</title>
        <authorList>
            <person name="Rey-Velasco X."/>
            <person name="Lucena T."/>
        </authorList>
    </citation>
    <scope>NUCLEOTIDE SEQUENCE [LARGE SCALE GENOMIC DNA]</scope>
    <source>
        <strain evidence="1 2">S334</strain>
    </source>
</reference>
<dbReference type="EMBL" id="JAVTTP010000001">
    <property type="protein sequence ID" value="MDT7827798.1"/>
    <property type="molecule type" value="Genomic_DNA"/>
</dbReference>
<evidence type="ECO:0000313" key="2">
    <source>
        <dbReference type="Proteomes" id="UP001250656"/>
    </source>
</evidence>
<dbReference type="RefSeq" id="WP_314012879.1">
    <property type="nucleotide sequence ID" value="NZ_JAVTTP010000001.1"/>
</dbReference>
<dbReference type="Proteomes" id="UP001250656">
    <property type="component" value="Unassembled WGS sequence"/>
</dbReference>